<organism evidence="3 4">
    <name type="scientific">Solirubrum puertoriconensis</name>
    <dbReference type="NCBI Taxonomy" id="1751427"/>
    <lineage>
        <taxon>Bacteria</taxon>
        <taxon>Pseudomonadati</taxon>
        <taxon>Bacteroidota</taxon>
        <taxon>Cytophagia</taxon>
        <taxon>Cytophagales</taxon>
    </lineage>
</organism>
<evidence type="ECO:0000313" key="3">
    <source>
        <dbReference type="EMBL" id="KUG09539.1"/>
    </source>
</evidence>
<proteinExistence type="inferred from homology"/>
<comment type="similarity">
    <text evidence="1">Belongs to the NAD(P)-dependent epimerase/dehydratase family.</text>
</comment>
<evidence type="ECO:0000313" key="4">
    <source>
        <dbReference type="Proteomes" id="UP000054223"/>
    </source>
</evidence>
<dbReference type="Proteomes" id="UP000054223">
    <property type="component" value="Unassembled WGS sequence"/>
</dbReference>
<dbReference type="AlphaFoldDB" id="A0A9X0HP16"/>
<evidence type="ECO:0000259" key="2">
    <source>
        <dbReference type="Pfam" id="PF01370"/>
    </source>
</evidence>
<keyword evidence="4" id="KW-1185">Reference proteome</keyword>
<evidence type="ECO:0000256" key="1">
    <source>
        <dbReference type="ARBA" id="ARBA00007637"/>
    </source>
</evidence>
<sequence length="323" mass="35320">MLLPTDLTRTTCVIGGAGFIGRAVVTELLNLGRQVVVIGRNAKPVEMPEEVYYVANPGGASTPIIKQVLEAVSEVIDLAYATSPQTSFQDPVNDILVNLPEAVQIFELAATMPHIRKFVWISSGGTVYGRTTASVINEQHSTMPISPYGITKLAIEKYARMYFETKQLPIVCVRPANAYGEWQRPYVGQGFVATAIASILDGRELTLFGEHGTIRDYVHVSDVASGIVGALLKGAPGEVYNLGSGTGLTNREVIEWLTPLANEAGFELHLRVQPPRAFDVPANVLDWQKLHLDTGWQPQVSFAEGIARTWEWFVARHATAISY</sequence>
<feature type="domain" description="NAD-dependent epimerase/dehydratase" evidence="2">
    <location>
        <begin position="12"/>
        <end position="243"/>
    </location>
</feature>
<dbReference type="InterPro" id="IPR001509">
    <property type="entry name" value="Epimerase_deHydtase"/>
</dbReference>
<name>A0A9X0HP16_SOLP1</name>
<dbReference type="Gene3D" id="3.40.50.720">
    <property type="entry name" value="NAD(P)-binding Rossmann-like Domain"/>
    <property type="match status" value="1"/>
</dbReference>
<dbReference type="EMBL" id="LNAL01000003">
    <property type="protein sequence ID" value="KUG09539.1"/>
    <property type="molecule type" value="Genomic_DNA"/>
</dbReference>
<protein>
    <recommendedName>
        <fullName evidence="2">NAD-dependent epimerase/dehydratase domain-containing protein</fullName>
    </recommendedName>
</protein>
<dbReference type="RefSeq" id="WP_059067599.1">
    <property type="nucleotide sequence ID" value="NZ_LNAL01000003.1"/>
</dbReference>
<dbReference type="Gene3D" id="3.90.25.10">
    <property type="entry name" value="UDP-galactose 4-epimerase, domain 1"/>
    <property type="match status" value="1"/>
</dbReference>
<dbReference type="PANTHER" id="PTHR43000">
    <property type="entry name" value="DTDP-D-GLUCOSE 4,6-DEHYDRATASE-RELATED"/>
    <property type="match status" value="1"/>
</dbReference>
<dbReference type="SUPFAM" id="SSF51735">
    <property type="entry name" value="NAD(P)-binding Rossmann-fold domains"/>
    <property type="match status" value="1"/>
</dbReference>
<dbReference type="Pfam" id="PF01370">
    <property type="entry name" value="Epimerase"/>
    <property type="match status" value="1"/>
</dbReference>
<dbReference type="OrthoDB" id="8967463at2"/>
<dbReference type="InterPro" id="IPR036291">
    <property type="entry name" value="NAD(P)-bd_dom_sf"/>
</dbReference>
<reference evidence="3 4" key="1">
    <citation type="submission" date="2015-11" db="EMBL/GenBank/DDBJ databases">
        <title>Solirubrum puertoriconensis gen. nov. an environmental bacteria isolated in Puerto Rico.</title>
        <authorList>
            <person name="Cuebas-Irizarry M.F."/>
            <person name="Montalvo-Rodriguez R."/>
        </authorList>
    </citation>
    <scope>NUCLEOTIDE SEQUENCE [LARGE SCALE GENOMIC DNA]</scope>
    <source>
        <strain evidence="3 4">MC1A</strain>
    </source>
</reference>
<comment type="caution">
    <text evidence="3">The sequence shown here is derived from an EMBL/GenBank/DDBJ whole genome shotgun (WGS) entry which is preliminary data.</text>
</comment>
<accession>A0A9X0HP16</accession>
<gene>
    <name evidence="3" type="ORF">ASU33_17675</name>
</gene>